<dbReference type="Pfam" id="PF13482">
    <property type="entry name" value="RNase_H_2"/>
    <property type="match status" value="1"/>
</dbReference>
<dbReference type="Pfam" id="PF13087">
    <property type="entry name" value="AAA_12"/>
    <property type="match status" value="1"/>
</dbReference>
<dbReference type="EMBL" id="PGEZ01000002">
    <property type="protein sequence ID" value="PJJ53531.1"/>
    <property type="molecule type" value="Genomic_DNA"/>
</dbReference>
<dbReference type="PANTHER" id="PTHR43788">
    <property type="entry name" value="DNA2/NAM7 HELICASE FAMILY MEMBER"/>
    <property type="match status" value="1"/>
</dbReference>
<evidence type="ECO:0000256" key="2">
    <source>
        <dbReference type="ARBA" id="ARBA00022801"/>
    </source>
</evidence>
<evidence type="ECO:0000256" key="5">
    <source>
        <dbReference type="SAM" id="MobiDB-lite"/>
    </source>
</evidence>
<dbReference type="OrthoDB" id="3197455at2"/>
<dbReference type="GO" id="GO:0016787">
    <property type="term" value="F:hydrolase activity"/>
    <property type="evidence" value="ECO:0007669"/>
    <property type="project" value="UniProtKB-KW"/>
</dbReference>
<evidence type="ECO:0000313" key="8">
    <source>
        <dbReference type="EMBL" id="PJJ53531.1"/>
    </source>
</evidence>
<dbReference type="AlphaFoldDB" id="A0A0B2B4J6"/>
<dbReference type="InterPro" id="IPR041679">
    <property type="entry name" value="DNA2/NAM7-like_C"/>
</dbReference>
<accession>A0A0B2B4J6</accession>
<dbReference type="SUPFAM" id="SSF53098">
    <property type="entry name" value="Ribonuclease H-like"/>
    <property type="match status" value="1"/>
</dbReference>
<evidence type="ECO:0000259" key="6">
    <source>
        <dbReference type="Pfam" id="PF13087"/>
    </source>
</evidence>
<feature type="region of interest" description="Disordered" evidence="5">
    <location>
        <begin position="862"/>
        <end position="890"/>
    </location>
</feature>
<dbReference type="InterPro" id="IPR027417">
    <property type="entry name" value="P-loop_NTPase"/>
</dbReference>
<dbReference type="GO" id="GO:0043139">
    <property type="term" value="F:5'-3' DNA helicase activity"/>
    <property type="evidence" value="ECO:0007669"/>
    <property type="project" value="TreeGrafter"/>
</dbReference>
<evidence type="ECO:0000256" key="3">
    <source>
        <dbReference type="ARBA" id="ARBA00022806"/>
    </source>
</evidence>
<dbReference type="GO" id="GO:0005524">
    <property type="term" value="F:ATP binding"/>
    <property type="evidence" value="ECO:0007669"/>
    <property type="project" value="UniProtKB-KW"/>
</dbReference>
<evidence type="ECO:0000259" key="7">
    <source>
        <dbReference type="Pfam" id="PF13482"/>
    </source>
</evidence>
<name>A0A0B2B4J6_9ACTN</name>
<dbReference type="InterPro" id="IPR050534">
    <property type="entry name" value="Coronavir_polyprotein_1ab"/>
</dbReference>
<dbReference type="NCBIfam" id="TIGR03491">
    <property type="entry name" value="TM0106 family RecB-like putative nuclease"/>
    <property type="match status" value="1"/>
</dbReference>
<dbReference type="RefSeq" id="WP_039362057.1">
    <property type="nucleotide sequence ID" value="NZ_PGEZ01000002.1"/>
</dbReference>
<keyword evidence="4" id="KW-0067">ATP-binding</keyword>
<keyword evidence="3" id="KW-0347">Helicase</keyword>
<dbReference type="Proteomes" id="UP000230842">
    <property type="component" value="Unassembled WGS sequence"/>
</dbReference>
<dbReference type="InterPro" id="IPR012337">
    <property type="entry name" value="RNaseH-like_sf"/>
</dbReference>
<sequence>MFVLEGRVCWSASDLTAAAECEYAVLRRLDVLRGRSERLDVPDDPMLTHVAWLGDEHERRELERLSVLHGDRLRRVERVGTGDPDALRALHEHTLEVLASDADVICQAGFFDGEFHGYADFLERTDQGWAVCDAKLARQVRTKALLQLAAYADQLAQAGLKVAPEATLLLGDGRRESFAAAELMPVFVERRDRLRTILSRHDAEGGVVDVDDPRFVACGRCDACAAALSARDDLLGVAGLRVDQRRRLRDADILTIADLAGASSAPAGMPARTFESLRAQARLQAAQADAGPGPDGRPQVRYELVGTDHLVTLPSPSPGDLFFDFEGDPLYVESDLTEWGLEYLWGSMEAPAPGARHGRFTPTWAHSRAEERQAFEQFVDDLVQRRRAHPGLHVYHYAPYETAALKRMAARFGSREAELDSLLRDGVFVDLYQVVRGSVRVSQPSYSIKKLEPLYMHADELRESDVTAGDQSIVEYHRFRALRDAGRHAEADRALRELADYNRYDCLSTLRLRDWLLGRAAEAGVVVGSTGARGAAGTDGVVGSESPEHDADADPDQPLLEALAARSGPPDRTRRTADEQTWAMLAAAVGYYRREALPFWWSHFDRLRAPLDEWAGTRDVFVVDDGVVEEPWATVGRQRTPRRTVRLRGAWGPGSTVADTSEAYLLYDEPAPEGTHRSTDGIRAWSSGLDRLTVGAEQDPALAQQGGATPPDTVRVVERAASAAAPADVLPAALTPAPPPRAESIDRAIRASASAAVEAGAIGAGPALDLLSRRPPRLSGSGALPATGDTVADLVSALRRLDHSYLPVQGPPGTGKTYTAARVIKRLVEEDGWQVGVVAQSHAAIDNVLAALCSAGLDPQLIGKAEQRPGPDRPGPDRPGPEERPWRTLPTTGGAVADFLAEHDGAVLGATAWTLTNETRVARACLDLVVVEEAGQFALAPTIGVAVATTRLLLIGDPRQLPQVSQGTHAEPVDSSALSWVMDGAATLPEHLGYLLSTSYRLHPRVCDGISELAYAGRLHAAEQTLARRLDGVEPGIVTVQVPHSGNRVASLEEAAAIVAQVERLLGREWVAGPEDDPRPLDTGDVLVVAPYNAQVNLLRRTLAAAGLGSVRVGTVDRFQGLEAAVVIVSMTASTAGDVPRGAAFLMDRHRINVAISRAQWRAVVVRSPNLTAYLPASPEAMLDLGAFLRLTQATVGRSTRR</sequence>
<dbReference type="InterPro" id="IPR047187">
    <property type="entry name" value="SF1_C_Upf1"/>
</dbReference>
<comment type="caution">
    <text evidence="8">The sequence shown here is derived from an EMBL/GenBank/DDBJ whole genome shotgun (WGS) entry which is preliminary data.</text>
</comment>
<feature type="compositionally biased region" description="Basic and acidic residues" evidence="5">
    <location>
        <begin position="865"/>
        <end position="886"/>
    </location>
</feature>
<proteinExistence type="predicted"/>
<evidence type="ECO:0000256" key="4">
    <source>
        <dbReference type="ARBA" id="ARBA00022840"/>
    </source>
</evidence>
<keyword evidence="2" id="KW-0378">Hydrolase</keyword>
<organism evidence="8 9">
    <name type="scientific">Mumia flava</name>
    <dbReference type="NCBI Taxonomy" id="1348852"/>
    <lineage>
        <taxon>Bacteria</taxon>
        <taxon>Bacillati</taxon>
        <taxon>Actinomycetota</taxon>
        <taxon>Actinomycetes</taxon>
        <taxon>Propionibacteriales</taxon>
        <taxon>Nocardioidaceae</taxon>
        <taxon>Mumia</taxon>
    </lineage>
</organism>
<feature type="region of interest" description="Disordered" evidence="5">
    <location>
        <begin position="533"/>
        <end position="555"/>
    </location>
</feature>
<keyword evidence="1" id="KW-0547">Nucleotide-binding</keyword>
<feature type="domain" description="DNA2/NAM7 helicase-like C-terminal" evidence="6">
    <location>
        <begin position="992"/>
        <end position="1166"/>
    </location>
</feature>
<dbReference type="Pfam" id="PF13604">
    <property type="entry name" value="AAA_30"/>
    <property type="match status" value="1"/>
</dbReference>
<evidence type="ECO:0000313" key="9">
    <source>
        <dbReference type="Proteomes" id="UP000230842"/>
    </source>
</evidence>
<feature type="domain" description="YprB ribonuclease H-like" evidence="7">
    <location>
        <begin position="321"/>
        <end position="516"/>
    </location>
</feature>
<dbReference type="InterPro" id="IPR038720">
    <property type="entry name" value="YprB_RNase_H-like_dom"/>
</dbReference>
<dbReference type="InterPro" id="IPR019993">
    <property type="entry name" value="RecB_nuclease_TM0106_put"/>
</dbReference>
<evidence type="ECO:0008006" key="10">
    <source>
        <dbReference type="Google" id="ProtNLM"/>
    </source>
</evidence>
<dbReference type="CDD" id="cd17934">
    <property type="entry name" value="DEXXQc_Upf1-like"/>
    <property type="match status" value="1"/>
</dbReference>
<evidence type="ECO:0000256" key="1">
    <source>
        <dbReference type="ARBA" id="ARBA00022741"/>
    </source>
</evidence>
<gene>
    <name evidence="8" type="ORF">CLV56_3021</name>
</gene>
<dbReference type="SUPFAM" id="SSF52540">
    <property type="entry name" value="P-loop containing nucleoside triphosphate hydrolases"/>
    <property type="match status" value="1"/>
</dbReference>
<reference evidence="8 9" key="1">
    <citation type="submission" date="2017-11" db="EMBL/GenBank/DDBJ databases">
        <title>Genomic Encyclopedia of Archaeal and Bacterial Type Strains, Phase II (KMG-II): From Individual Species to Whole Genera.</title>
        <authorList>
            <person name="Goeker M."/>
        </authorList>
    </citation>
    <scope>NUCLEOTIDE SEQUENCE [LARGE SCALE GENOMIC DNA]</scope>
    <source>
        <strain evidence="8 9">DSM 27763</strain>
    </source>
</reference>
<dbReference type="Gene3D" id="3.40.50.300">
    <property type="entry name" value="P-loop containing nucleotide triphosphate hydrolases"/>
    <property type="match status" value="2"/>
</dbReference>
<keyword evidence="9" id="KW-1185">Reference proteome</keyword>
<dbReference type="CDD" id="cd18808">
    <property type="entry name" value="SF1_C_Upf1"/>
    <property type="match status" value="1"/>
</dbReference>
<dbReference type="PANTHER" id="PTHR43788:SF8">
    <property type="entry name" value="DNA-BINDING PROTEIN SMUBP-2"/>
    <property type="match status" value="1"/>
</dbReference>
<protein>
    <recommendedName>
        <fullName evidence="10">AAA+ ATPase domain-containing protein</fullName>
    </recommendedName>
</protein>